<keyword evidence="1" id="KW-0812">Transmembrane</keyword>
<dbReference type="Proteomes" id="UP000543174">
    <property type="component" value="Unassembled WGS sequence"/>
</dbReference>
<evidence type="ECO:0000313" key="2">
    <source>
        <dbReference type="EMBL" id="MBA9041716.1"/>
    </source>
</evidence>
<name>A0A7W3RGU0_PRIAR</name>
<reference evidence="2" key="1">
    <citation type="submission" date="2020-08" db="EMBL/GenBank/DDBJ databases">
        <title>Functional genomics of gut bacteria from endangered species of beetles.</title>
        <authorList>
            <person name="Carlos-Shanley C."/>
        </authorList>
    </citation>
    <scope>NUCLEOTIDE SEQUENCE [LARGE SCALE GENOMIC DNA]</scope>
    <source>
        <strain evidence="2">S00060</strain>
    </source>
</reference>
<comment type="caution">
    <text evidence="2">The sequence shown here is derived from an EMBL/GenBank/DDBJ whole genome shotgun (WGS) entry which is preliminary data.</text>
</comment>
<feature type="transmembrane region" description="Helical" evidence="1">
    <location>
        <begin position="201"/>
        <end position="223"/>
    </location>
</feature>
<dbReference type="PANTHER" id="PTHR36833">
    <property type="entry name" value="SLR0610 PROTEIN-RELATED"/>
    <property type="match status" value="1"/>
</dbReference>
<keyword evidence="1" id="KW-0472">Membrane</keyword>
<dbReference type="EMBL" id="JACJHT010000005">
    <property type="protein sequence ID" value="MBA9041716.1"/>
    <property type="molecule type" value="Genomic_DNA"/>
</dbReference>
<keyword evidence="3" id="KW-1185">Reference proteome</keyword>
<dbReference type="AlphaFoldDB" id="A0A7W3RGU0"/>
<evidence type="ECO:0000256" key="1">
    <source>
        <dbReference type="SAM" id="Phobius"/>
    </source>
</evidence>
<accession>A0A7W3RGU0</accession>
<dbReference type="InterPro" id="IPR010390">
    <property type="entry name" value="ABC-2_transporter-like"/>
</dbReference>
<dbReference type="PANTHER" id="PTHR36833:SF1">
    <property type="entry name" value="INTEGRAL MEMBRANE TRANSPORT PROTEIN"/>
    <property type="match status" value="1"/>
</dbReference>
<dbReference type="Pfam" id="PF06182">
    <property type="entry name" value="ABC2_membrane_6"/>
    <property type="match status" value="1"/>
</dbReference>
<protein>
    <submittedName>
        <fullName evidence="2">ABC-2 type transport system permease protein</fullName>
    </submittedName>
</protein>
<evidence type="ECO:0000313" key="3">
    <source>
        <dbReference type="Proteomes" id="UP000543174"/>
    </source>
</evidence>
<feature type="transmembrane region" description="Helical" evidence="1">
    <location>
        <begin position="120"/>
        <end position="141"/>
    </location>
</feature>
<keyword evidence="1" id="KW-1133">Transmembrane helix</keyword>
<feature type="transmembrane region" description="Helical" evidence="1">
    <location>
        <begin position="27"/>
        <end position="51"/>
    </location>
</feature>
<gene>
    <name evidence="2" type="ORF">HNP21_004843</name>
</gene>
<feature type="transmembrane region" description="Helical" evidence="1">
    <location>
        <begin position="147"/>
        <end position="173"/>
    </location>
</feature>
<feature type="transmembrane region" description="Helical" evidence="1">
    <location>
        <begin position="229"/>
        <end position="251"/>
    </location>
</feature>
<sequence length="263" mass="30709">MKMFYFSIFFQYISQYMKTRLQYRTDMVVEIISDLLFQTVNLIFILVVFGHTQSLHGWSREEIIFIYGFFLVPFAIFSSFFNIWDFNERYIVKGEMDRILTRPIHSLFQVILERMELESLFGGITGIAVMAYAASSLHLHFQWYDVFIFLLFILGGALVYAGIFIALASIGFWSDARTSIMPTIYNIGNYGRYPVDIYNNVIRYVLTWILPFAFVGVYPAAYFLGRSEWYGYAFLTPVMGIVFFVISIFLWNTGVKKYRGAGN</sequence>
<proteinExistence type="predicted"/>
<organism evidence="2 3">
    <name type="scientific">Priestia aryabhattai</name>
    <name type="common">Bacillus aryabhattai</name>
    <dbReference type="NCBI Taxonomy" id="412384"/>
    <lineage>
        <taxon>Bacteria</taxon>
        <taxon>Bacillati</taxon>
        <taxon>Bacillota</taxon>
        <taxon>Bacilli</taxon>
        <taxon>Bacillales</taxon>
        <taxon>Bacillaceae</taxon>
        <taxon>Priestia</taxon>
    </lineage>
</organism>
<feature type="transmembrane region" description="Helical" evidence="1">
    <location>
        <begin position="63"/>
        <end position="84"/>
    </location>
</feature>